<gene>
    <name evidence="1" type="ORF">C7460_12030</name>
</gene>
<protein>
    <recommendedName>
        <fullName evidence="3">Heparinase II/III-like protein</fullName>
    </recommendedName>
</protein>
<name>A0A3D9KYU0_MARFU</name>
<organism evidence="1 2">
    <name type="scientific">Marinoscillum furvescens DSM 4134</name>
    <dbReference type="NCBI Taxonomy" id="1122208"/>
    <lineage>
        <taxon>Bacteria</taxon>
        <taxon>Pseudomonadati</taxon>
        <taxon>Bacteroidota</taxon>
        <taxon>Cytophagia</taxon>
        <taxon>Cytophagales</taxon>
        <taxon>Reichenbachiellaceae</taxon>
        <taxon>Marinoscillum</taxon>
    </lineage>
</organism>
<reference evidence="1 2" key="1">
    <citation type="submission" date="2018-07" db="EMBL/GenBank/DDBJ databases">
        <title>Genomic Encyclopedia of Type Strains, Phase IV (KMG-IV): sequencing the most valuable type-strain genomes for metagenomic binning, comparative biology and taxonomic classification.</title>
        <authorList>
            <person name="Goeker M."/>
        </authorList>
    </citation>
    <scope>NUCLEOTIDE SEQUENCE [LARGE SCALE GENOMIC DNA]</scope>
    <source>
        <strain evidence="1 2">DSM 4134</strain>
    </source>
</reference>
<dbReference type="RefSeq" id="WP_115869518.1">
    <property type="nucleotide sequence ID" value="NZ_QREG01000020.1"/>
</dbReference>
<dbReference type="Proteomes" id="UP000256779">
    <property type="component" value="Unassembled WGS sequence"/>
</dbReference>
<proteinExistence type="predicted"/>
<dbReference type="EMBL" id="QREG01000020">
    <property type="protein sequence ID" value="RED94635.1"/>
    <property type="molecule type" value="Genomic_DNA"/>
</dbReference>
<dbReference type="OrthoDB" id="1029638at2"/>
<sequence>MFSIKKLKLKHLLVGLLLLVVATLIVDLVRISGYETIAMNPPKKYSNAQNTIYWELVQGMEVMDWDRLDPTLEFIASEYDCADFRLVNLLRILYEYESEVPVSYRQKINRVLFGFRYWWDLPGQNSMCYWTENHQILFASAEYLVGQKYPDEIFDSGLTGRQHMDRARVRVLDWLEMRWNYGFTEYYSSVYYKEDIGALINLIDFAHDEEVVTKSKIVMDLLFYDIAAQSIGTMFISTSGRAYARNRTGSSGSRFSGIPNYYWGDGTPIKPGIMYGLMVTKNYQVPPVLKAIAQDTASVVIKQRNGLNITDLKSEGYYGTDNRSMMMQWGMQAFSNPEVVRNSLYTVRHHLTFANASVAPMKMLDITLFNWLHLEPAIIRLINPPSNGVAIQQGNTYTYKTKDYTMYTSQAYHPGTYSYQQHVFGANIGNHFAVFHMHPARRESKKNQSPGYDIGYGRLPHVVQHRNVSLALYHTPEEKNLMEPELIDFTRAYFPTAQFDTAFIQSNYAFGQKGQTYCAFIGANDFYLAPGATDDLIQPGRQTFWITEVSAQSEEGSFLAFVDRIVSNSVHFSPESMELAYTSAENDYRLQYLRDLSINGTPVNTTYSRFDAPYIYAEPKAKSLTFKHNLHSLHLNFEELVRDVQ</sequence>
<accession>A0A3D9KYU0</accession>
<evidence type="ECO:0000313" key="2">
    <source>
        <dbReference type="Proteomes" id="UP000256779"/>
    </source>
</evidence>
<comment type="caution">
    <text evidence="1">The sequence shown here is derived from an EMBL/GenBank/DDBJ whole genome shotgun (WGS) entry which is preliminary data.</text>
</comment>
<evidence type="ECO:0000313" key="1">
    <source>
        <dbReference type="EMBL" id="RED94635.1"/>
    </source>
</evidence>
<dbReference type="AlphaFoldDB" id="A0A3D9KYU0"/>
<keyword evidence="2" id="KW-1185">Reference proteome</keyword>
<evidence type="ECO:0008006" key="3">
    <source>
        <dbReference type="Google" id="ProtNLM"/>
    </source>
</evidence>